<dbReference type="Pfam" id="PF00106">
    <property type="entry name" value="adh_short"/>
    <property type="match status" value="1"/>
</dbReference>
<dbReference type="PRINTS" id="PR00080">
    <property type="entry name" value="SDRFAMILY"/>
</dbReference>
<dbReference type="PROSITE" id="PS00061">
    <property type="entry name" value="ADH_SHORT"/>
    <property type="match status" value="1"/>
</dbReference>
<dbReference type="CDD" id="cd05233">
    <property type="entry name" value="SDR_c"/>
    <property type="match status" value="1"/>
</dbReference>
<dbReference type="InterPro" id="IPR020904">
    <property type="entry name" value="Sc_DH/Rdtase_CS"/>
</dbReference>
<dbReference type="Gene3D" id="3.40.50.720">
    <property type="entry name" value="NAD(P)-binding Rossmann-like Domain"/>
    <property type="match status" value="1"/>
</dbReference>
<dbReference type="SMART" id="SM00822">
    <property type="entry name" value="PKS_KR"/>
    <property type="match status" value="1"/>
</dbReference>
<keyword evidence="6" id="KW-1185">Reference proteome</keyword>
<dbReference type="SUPFAM" id="SSF51735">
    <property type="entry name" value="NAD(P)-binding Rossmann-fold domains"/>
    <property type="match status" value="1"/>
</dbReference>
<dbReference type="InterPro" id="IPR057326">
    <property type="entry name" value="KR_dom"/>
</dbReference>
<accession>A0ABN2RG93</accession>
<keyword evidence="2" id="KW-0560">Oxidoreductase</keyword>
<dbReference type="PRINTS" id="PR00081">
    <property type="entry name" value="GDHRDH"/>
</dbReference>
<dbReference type="InterPro" id="IPR036291">
    <property type="entry name" value="NAD(P)-bd_dom_sf"/>
</dbReference>
<evidence type="ECO:0000256" key="1">
    <source>
        <dbReference type="ARBA" id="ARBA00006484"/>
    </source>
</evidence>
<evidence type="ECO:0000259" key="4">
    <source>
        <dbReference type="SMART" id="SM00822"/>
    </source>
</evidence>
<gene>
    <name evidence="5" type="ORF">GCM10009776_34500</name>
</gene>
<dbReference type="EMBL" id="BAAAOG010000010">
    <property type="protein sequence ID" value="GAA1968502.1"/>
    <property type="molecule type" value="Genomic_DNA"/>
</dbReference>
<comment type="similarity">
    <text evidence="1 3">Belongs to the short-chain dehydrogenases/reductases (SDR) family.</text>
</comment>
<dbReference type="PANTHER" id="PTHR43669">
    <property type="entry name" value="5-KETO-D-GLUCONATE 5-REDUCTASE"/>
    <property type="match status" value="1"/>
</dbReference>
<reference evidence="5 6" key="1">
    <citation type="journal article" date="2019" name="Int. J. Syst. Evol. Microbiol.">
        <title>The Global Catalogue of Microorganisms (GCM) 10K type strain sequencing project: providing services to taxonomists for standard genome sequencing and annotation.</title>
        <authorList>
            <consortium name="The Broad Institute Genomics Platform"/>
            <consortium name="The Broad Institute Genome Sequencing Center for Infectious Disease"/>
            <person name="Wu L."/>
            <person name="Ma J."/>
        </authorList>
    </citation>
    <scope>NUCLEOTIDE SEQUENCE [LARGE SCALE GENOMIC DNA]</scope>
    <source>
        <strain evidence="5 6">JCM 14901</strain>
    </source>
</reference>
<evidence type="ECO:0000313" key="5">
    <source>
        <dbReference type="EMBL" id="GAA1968502.1"/>
    </source>
</evidence>
<dbReference type="RefSeq" id="WP_344097022.1">
    <property type="nucleotide sequence ID" value="NZ_BAAAOG010000010.1"/>
</dbReference>
<dbReference type="InterPro" id="IPR002347">
    <property type="entry name" value="SDR_fam"/>
</dbReference>
<dbReference type="Proteomes" id="UP001499933">
    <property type="component" value="Unassembled WGS sequence"/>
</dbReference>
<dbReference type="PANTHER" id="PTHR43669:SF3">
    <property type="entry name" value="ALCOHOL DEHYDROGENASE, PUTATIVE (AFU_ORTHOLOGUE AFUA_3G03445)-RELATED"/>
    <property type="match status" value="1"/>
</dbReference>
<evidence type="ECO:0000256" key="2">
    <source>
        <dbReference type="ARBA" id="ARBA00023002"/>
    </source>
</evidence>
<sequence length="281" mass="29947">MTPLDTTDVDLSGQVAIVTGGGRGLGRVMAQALSAAKAKVAVVARTEAELAETVDLIEKVGGRVLAVSADVTDHRAVEKMVATVQRELGEIGVLINNAGVTGRPAPIWESDPEDWRHTVDVNLNGTFLCSTAVGRTMLKQNTGRIINVASGAALGPMMNGSAYATSKAAVLRLTECLAADGRAHGLMAFAIDPGSVRTAMTEYLIESVEGRTYLPWYREYILAGEDVPAELSANLVTFIASGRLDAMSGCLIRVTDDVERMALRAEQISKDDLYTLRLRTL</sequence>
<protein>
    <submittedName>
        <fullName evidence="5">SDR family NAD(P)-dependent oxidoreductase</fullName>
    </submittedName>
</protein>
<feature type="domain" description="Ketoreductase" evidence="4">
    <location>
        <begin position="14"/>
        <end position="194"/>
    </location>
</feature>
<proteinExistence type="inferred from homology"/>
<evidence type="ECO:0000313" key="6">
    <source>
        <dbReference type="Proteomes" id="UP001499933"/>
    </source>
</evidence>
<organism evidence="5 6">
    <name type="scientific">Microbacterium deminutum</name>
    <dbReference type="NCBI Taxonomy" id="344164"/>
    <lineage>
        <taxon>Bacteria</taxon>
        <taxon>Bacillati</taxon>
        <taxon>Actinomycetota</taxon>
        <taxon>Actinomycetes</taxon>
        <taxon>Micrococcales</taxon>
        <taxon>Microbacteriaceae</taxon>
        <taxon>Microbacterium</taxon>
    </lineage>
</organism>
<evidence type="ECO:0000256" key="3">
    <source>
        <dbReference type="RuleBase" id="RU000363"/>
    </source>
</evidence>
<name>A0ABN2RG93_9MICO</name>
<comment type="caution">
    <text evidence="5">The sequence shown here is derived from an EMBL/GenBank/DDBJ whole genome shotgun (WGS) entry which is preliminary data.</text>
</comment>